<dbReference type="VEuPathDB" id="FungiDB:P174DRAFT_451210"/>
<dbReference type="Gene3D" id="1.10.287.310">
    <property type="match status" value="1"/>
</dbReference>
<protein>
    <recommendedName>
        <fullName evidence="7">60S ribosomal protein L35</fullName>
    </recommendedName>
</protein>
<evidence type="ECO:0000256" key="4">
    <source>
        <dbReference type="SAM" id="MobiDB-lite"/>
    </source>
</evidence>
<feature type="region of interest" description="Disordered" evidence="4">
    <location>
        <begin position="1"/>
        <end position="35"/>
    </location>
</feature>
<sequence>MILPGLSDSRLGPSRSVTAPTQKKTLVPQRTSQIDPVHLQSSLSTIPVRYDTKPPTMSTSKVKAGQLWGKSKEDLSKQLEELKTELSQLRVQKIAAGGSSKTQRIHDVRKSIARVLTVINANQRAQLRLFYKNKKYTPLDLRPRLTRALRRRLTKHEATLKTEKQRKKEIHFPQRKYAVKVCPRAASPLGPNIPQSCGIFSLSQQSH</sequence>
<gene>
    <name evidence="5" type="ORF">P174DRAFT_451210</name>
</gene>
<dbReference type="EMBL" id="MSZS01000004">
    <property type="protein sequence ID" value="PKX94319.1"/>
    <property type="molecule type" value="Genomic_DNA"/>
</dbReference>
<feature type="compositionally biased region" description="Polar residues" evidence="4">
    <location>
        <begin position="15"/>
        <end position="35"/>
    </location>
</feature>
<dbReference type="GO" id="GO:0000463">
    <property type="term" value="P:maturation of LSU-rRNA from tricistronic rRNA transcript (SSU-rRNA, 5.8S rRNA, LSU-rRNA)"/>
    <property type="evidence" value="ECO:0007669"/>
    <property type="project" value="InterPro"/>
</dbReference>
<comment type="similarity">
    <text evidence="1">Belongs to the universal ribosomal protein uL29 family.</text>
</comment>
<dbReference type="GO" id="GO:0022625">
    <property type="term" value="C:cytosolic large ribosomal subunit"/>
    <property type="evidence" value="ECO:0007669"/>
    <property type="project" value="InterPro"/>
</dbReference>
<proteinExistence type="inferred from homology"/>
<dbReference type="InterPro" id="IPR036049">
    <property type="entry name" value="Ribosomal_uL29_sf"/>
</dbReference>
<dbReference type="CDD" id="cd00427">
    <property type="entry name" value="Ribosomal_L29_HIP"/>
    <property type="match status" value="1"/>
</dbReference>
<evidence type="ECO:0000256" key="3">
    <source>
        <dbReference type="ARBA" id="ARBA00023274"/>
    </source>
</evidence>
<dbReference type="GO" id="GO:0030684">
    <property type="term" value="C:preribosome"/>
    <property type="evidence" value="ECO:0007669"/>
    <property type="project" value="UniProtKB-ARBA"/>
</dbReference>
<dbReference type="GeneID" id="36536322"/>
<comment type="caution">
    <text evidence="5">The sequence shown here is derived from an EMBL/GenBank/DDBJ whole genome shotgun (WGS) entry which is preliminary data.</text>
</comment>
<dbReference type="InterPro" id="IPR045059">
    <property type="entry name" value="Ribosomal_uL29_euk"/>
</dbReference>
<dbReference type="NCBIfam" id="TIGR00012">
    <property type="entry name" value="L29"/>
    <property type="match status" value="1"/>
</dbReference>
<dbReference type="Proteomes" id="UP000234474">
    <property type="component" value="Unassembled WGS sequence"/>
</dbReference>
<accession>A0A2I1C9K1</accession>
<keyword evidence="2" id="KW-0689">Ribosomal protein</keyword>
<dbReference type="SUPFAM" id="SSF46561">
    <property type="entry name" value="Ribosomal protein L29 (L29p)"/>
    <property type="match status" value="1"/>
</dbReference>
<evidence type="ECO:0000256" key="2">
    <source>
        <dbReference type="ARBA" id="ARBA00022980"/>
    </source>
</evidence>
<dbReference type="Gene3D" id="6.10.250.3450">
    <property type="match status" value="1"/>
</dbReference>
<dbReference type="InterPro" id="IPR001854">
    <property type="entry name" value="Ribosomal_uL29"/>
</dbReference>
<dbReference type="PANTHER" id="PTHR45722">
    <property type="entry name" value="60S RIBOSOMAL PROTEIN L35"/>
    <property type="match status" value="1"/>
</dbReference>
<dbReference type="OrthoDB" id="528635at2759"/>
<organism evidence="5 6">
    <name type="scientific">Aspergillus novofumigatus (strain IBT 16806)</name>
    <dbReference type="NCBI Taxonomy" id="1392255"/>
    <lineage>
        <taxon>Eukaryota</taxon>
        <taxon>Fungi</taxon>
        <taxon>Dikarya</taxon>
        <taxon>Ascomycota</taxon>
        <taxon>Pezizomycotina</taxon>
        <taxon>Eurotiomycetes</taxon>
        <taxon>Eurotiomycetidae</taxon>
        <taxon>Eurotiales</taxon>
        <taxon>Aspergillaceae</taxon>
        <taxon>Aspergillus</taxon>
        <taxon>Aspergillus subgen. Fumigati</taxon>
    </lineage>
</organism>
<dbReference type="RefSeq" id="XP_024682914.1">
    <property type="nucleotide sequence ID" value="XM_024828996.1"/>
</dbReference>
<dbReference type="Pfam" id="PF00831">
    <property type="entry name" value="Ribosomal_L29"/>
    <property type="match status" value="1"/>
</dbReference>
<dbReference type="PANTHER" id="PTHR45722:SF2">
    <property type="entry name" value="LARGE RIBOSOMAL SUBUNIT PROTEIN UL29-RELATED"/>
    <property type="match status" value="1"/>
</dbReference>
<dbReference type="HAMAP" id="MF_00374">
    <property type="entry name" value="Ribosomal_uL29"/>
    <property type="match status" value="1"/>
</dbReference>
<dbReference type="GO" id="GO:0003735">
    <property type="term" value="F:structural constituent of ribosome"/>
    <property type="evidence" value="ECO:0007669"/>
    <property type="project" value="InterPro"/>
</dbReference>
<dbReference type="AlphaFoldDB" id="A0A2I1C9K1"/>
<dbReference type="FunFam" id="1.10.287.310:FF:000002">
    <property type="entry name" value="60S ribosomal protein L35"/>
    <property type="match status" value="1"/>
</dbReference>
<dbReference type="GO" id="GO:0006412">
    <property type="term" value="P:translation"/>
    <property type="evidence" value="ECO:0007669"/>
    <property type="project" value="InterPro"/>
</dbReference>
<evidence type="ECO:0000256" key="1">
    <source>
        <dbReference type="ARBA" id="ARBA00009254"/>
    </source>
</evidence>
<evidence type="ECO:0000313" key="5">
    <source>
        <dbReference type="EMBL" id="PKX94319.1"/>
    </source>
</evidence>
<keyword evidence="6" id="KW-1185">Reference proteome</keyword>
<evidence type="ECO:0000313" key="6">
    <source>
        <dbReference type="Proteomes" id="UP000234474"/>
    </source>
</evidence>
<dbReference type="GO" id="GO:0003729">
    <property type="term" value="F:mRNA binding"/>
    <property type="evidence" value="ECO:0007669"/>
    <property type="project" value="TreeGrafter"/>
</dbReference>
<evidence type="ECO:0008006" key="7">
    <source>
        <dbReference type="Google" id="ProtNLM"/>
    </source>
</evidence>
<name>A0A2I1C9K1_ASPN1</name>
<dbReference type="OMA" id="HHRIPPN"/>
<reference evidence="6" key="1">
    <citation type="journal article" date="2018" name="Proc. Natl. Acad. Sci. U.S.A.">
        <title>Linking secondary metabolites to gene clusters through genome sequencing of six diverse Aspergillus species.</title>
        <authorList>
            <person name="Kaerboelling I."/>
            <person name="Vesth T.C."/>
            <person name="Frisvad J.C."/>
            <person name="Nybo J.L."/>
            <person name="Theobald S."/>
            <person name="Kuo A."/>
            <person name="Bowyer P."/>
            <person name="Matsuda Y."/>
            <person name="Mondo S."/>
            <person name="Lyhne E.K."/>
            <person name="Kogle M.E."/>
            <person name="Clum A."/>
            <person name="Lipzen A."/>
            <person name="Salamov A."/>
            <person name="Ngan C.Y."/>
            <person name="Daum C."/>
            <person name="Chiniquy J."/>
            <person name="Barry K."/>
            <person name="LaButti K."/>
            <person name="Haridas S."/>
            <person name="Simmons B.A."/>
            <person name="Magnuson J.K."/>
            <person name="Mortensen U.H."/>
            <person name="Larsen T.O."/>
            <person name="Grigoriev I.V."/>
            <person name="Baker S.E."/>
            <person name="Andersen M.R."/>
        </authorList>
    </citation>
    <scope>NUCLEOTIDE SEQUENCE [LARGE SCALE GENOMIC DNA]</scope>
    <source>
        <strain evidence="6">IBT 16806</strain>
    </source>
</reference>
<dbReference type="FunFam" id="6.10.250.3450:FF:000001">
    <property type="entry name" value="60S ribosomal protein L35"/>
    <property type="match status" value="1"/>
</dbReference>
<keyword evidence="3" id="KW-0687">Ribonucleoprotein</keyword>
<dbReference type="STRING" id="1392255.A0A2I1C9K1"/>